<comment type="caution">
    <text evidence="2">The sequence shown here is derived from an EMBL/GenBank/DDBJ whole genome shotgun (WGS) entry which is preliminary data.</text>
</comment>
<dbReference type="SUPFAM" id="SSF56935">
    <property type="entry name" value="Porins"/>
    <property type="match status" value="1"/>
</dbReference>
<evidence type="ECO:0000313" key="2">
    <source>
        <dbReference type="EMBL" id="MCQ4167598.1"/>
    </source>
</evidence>
<keyword evidence="1" id="KW-0732">Signal</keyword>
<dbReference type="RefSeq" id="WP_255916783.1">
    <property type="nucleotide sequence ID" value="NZ_JANFQO010000037.1"/>
</dbReference>
<organism evidence="2 3">
    <name type="scientific">Tahibacter harae</name>
    <dbReference type="NCBI Taxonomy" id="2963937"/>
    <lineage>
        <taxon>Bacteria</taxon>
        <taxon>Pseudomonadati</taxon>
        <taxon>Pseudomonadota</taxon>
        <taxon>Gammaproteobacteria</taxon>
        <taxon>Lysobacterales</taxon>
        <taxon>Rhodanobacteraceae</taxon>
        <taxon>Tahibacter</taxon>
    </lineage>
</organism>
<dbReference type="Pfam" id="PF07396">
    <property type="entry name" value="Porin_O_P"/>
    <property type="match status" value="1"/>
</dbReference>
<keyword evidence="3" id="KW-1185">Reference proteome</keyword>
<evidence type="ECO:0000313" key="3">
    <source>
        <dbReference type="Proteomes" id="UP001165498"/>
    </source>
</evidence>
<dbReference type="Gene3D" id="2.40.160.10">
    <property type="entry name" value="Porin"/>
    <property type="match status" value="1"/>
</dbReference>
<feature type="signal peptide" evidence="1">
    <location>
        <begin position="1"/>
        <end position="23"/>
    </location>
</feature>
<dbReference type="EMBL" id="JANFQO010000037">
    <property type="protein sequence ID" value="MCQ4167598.1"/>
    <property type="molecule type" value="Genomic_DNA"/>
</dbReference>
<protein>
    <submittedName>
        <fullName evidence="2">OprO/OprP family phosphate-selective porin</fullName>
    </submittedName>
</protein>
<evidence type="ECO:0000256" key="1">
    <source>
        <dbReference type="SAM" id="SignalP"/>
    </source>
</evidence>
<proteinExistence type="predicted"/>
<dbReference type="InterPro" id="IPR010870">
    <property type="entry name" value="Porin_O/P"/>
</dbReference>
<gene>
    <name evidence="2" type="ORF">NM961_23055</name>
</gene>
<accession>A0ABT1QZA3</accession>
<dbReference type="Proteomes" id="UP001165498">
    <property type="component" value="Unassembled WGS sequence"/>
</dbReference>
<dbReference type="InterPro" id="IPR023614">
    <property type="entry name" value="Porin_dom_sf"/>
</dbReference>
<name>A0ABT1QZA3_9GAMM</name>
<reference evidence="2" key="1">
    <citation type="submission" date="2022-07" db="EMBL/GenBank/DDBJ databases">
        <title>Tahibacter sp., a new gammaproteobacterium isolated from the silt sample collected at pig farm.</title>
        <authorList>
            <person name="Chen H."/>
        </authorList>
    </citation>
    <scope>NUCLEOTIDE SEQUENCE</scope>
    <source>
        <strain evidence="2">P2K</strain>
    </source>
</reference>
<feature type="chain" id="PRO_5045326822" evidence="1">
    <location>
        <begin position="24"/>
        <end position="389"/>
    </location>
</feature>
<sequence>MKFRTPHLLALAVASALAGTAQAEIAIDVINGSEVSLEGLMQADGNWFDNDVADLNAASPAGNDGKDSEFDMRRAEVILKGKGGRFDWVAGYDGKANKWLDANIKWKLGTNYLMAGQYKQPNSLEELTSTRHNDFIAKAMVTNLFGVARRVGVAYGDDQPNFGYQISAFGRELTRNLNQGQGFGGRVYFAPMAETGNILHFGLSAVDYDTDADTARPRVRPDADQATVRLVDTGNILNADRQRTFGVEALWVGGPFKVQSEYMRSRVSRTENTTAADWTGDSWYVYGVWNLTGETWGYKAGLPTTSLPDNPSSGMWQLGLRYDSTDLNDGNIRGGDEQNLTVGVNWYWRSNFKFMLNYVKVESSKYVSSLRRELDDNPNILEARAQFYW</sequence>